<keyword evidence="5" id="KW-1185">Reference proteome</keyword>
<comment type="caution">
    <text evidence="4">The sequence shown here is derived from an EMBL/GenBank/DDBJ whole genome shotgun (WGS) entry which is preliminary data.</text>
</comment>
<dbReference type="PANTHER" id="PTHR15591:SF19">
    <property type="entry name" value="RUN DOMAIN-CONTAINING PROTEIN 1 ISOFORM X1"/>
    <property type="match status" value="1"/>
</dbReference>
<dbReference type="Gene3D" id="1.20.58.900">
    <property type="match status" value="1"/>
</dbReference>
<feature type="region of interest" description="Disordered" evidence="2">
    <location>
        <begin position="1"/>
        <end position="52"/>
    </location>
</feature>
<proteinExistence type="predicted"/>
<dbReference type="InterPro" id="IPR037213">
    <property type="entry name" value="Run_dom_sf"/>
</dbReference>
<protein>
    <recommendedName>
        <fullName evidence="3">RUN domain-containing protein</fullName>
    </recommendedName>
</protein>
<accession>A0ABD3TYJ4</accession>
<dbReference type="AlphaFoldDB" id="A0ABD3TYJ4"/>
<dbReference type="SMART" id="SM00593">
    <property type="entry name" value="RUN"/>
    <property type="match status" value="1"/>
</dbReference>
<evidence type="ECO:0000256" key="1">
    <source>
        <dbReference type="SAM" id="Coils"/>
    </source>
</evidence>
<evidence type="ECO:0000256" key="2">
    <source>
        <dbReference type="SAM" id="MobiDB-lite"/>
    </source>
</evidence>
<dbReference type="PANTHER" id="PTHR15591">
    <property type="entry name" value="RUN AND SH3 DOMAIN CONTAINING"/>
    <property type="match status" value="1"/>
</dbReference>
<name>A0ABD3TYJ4_SINWO</name>
<evidence type="ECO:0000259" key="3">
    <source>
        <dbReference type="PROSITE" id="PS50826"/>
    </source>
</evidence>
<dbReference type="PROSITE" id="PS50826">
    <property type="entry name" value="RUN"/>
    <property type="match status" value="1"/>
</dbReference>
<organism evidence="4 5">
    <name type="scientific">Sinanodonta woodiana</name>
    <name type="common">Chinese pond mussel</name>
    <name type="synonym">Anodonta woodiana</name>
    <dbReference type="NCBI Taxonomy" id="1069815"/>
    <lineage>
        <taxon>Eukaryota</taxon>
        <taxon>Metazoa</taxon>
        <taxon>Spiralia</taxon>
        <taxon>Lophotrochozoa</taxon>
        <taxon>Mollusca</taxon>
        <taxon>Bivalvia</taxon>
        <taxon>Autobranchia</taxon>
        <taxon>Heteroconchia</taxon>
        <taxon>Palaeoheterodonta</taxon>
        <taxon>Unionida</taxon>
        <taxon>Unionoidea</taxon>
        <taxon>Unionidae</taxon>
        <taxon>Unioninae</taxon>
        <taxon>Sinanodonta</taxon>
    </lineage>
</organism>
<sequence>MMQETNVTDENNGYDSFDEQSNERPTERWAPLGAASNPEPSNSRVEERHPSQLEQLTQLEEEQEQLNNSLLALTTHFAQVQFRLKQIVSAEPDEKESLLKDLEEFAFKGIPDVRGSKVQDAQLLEEMSDKEHELKISQQREKQQELIKQLKAQLEDLETYAYETGDSNLPTSRKIEKQSVIIDELKNRLDLKLDNFDRLSAEELRQVVDHAIGQIVNPAKLKEKLVEQLTTQITDLERFIQFLQGEASSPGPLGKERCLCPVHKTSVASDSGHKHDSQLSHSHKSQPTSQKGMEQADKMKESHANMIKKTLAMLQMFVITQLGCGSSEFRKNLLKKTTVGNHWGDLRARLEIAIDKVYCLAKEQQEVQAYKAEQSDSYSSDSDESLETSSPALTQAVRKDLAMAIRDLMQHGLCEPSQSTSLVPFGCLSSKSAAVIRDMHAWDLMERFYEMKHGREYNESPARKLAQSYHLEIIGGKAITAKQTLLGAINTVKSSHAPLKRSEDAHLKAFVSLSLNEKKLSTWLKLIFRTQALIDNYYQDWSYAARTGFDDAIKALEKLSSVPFHLPVDLAVRPFSNIKDAF</sequence>
<dbReference type="Proteomes" id="UP001634394">
    <property type="component" value="Unassembled WGS sequence"/>
</dbReference>
<dbReference type="InterPro" id="IPR047343">
    <property type="entry name" value="RUSC1_2"/>
</dbReference>
<keyword evidence="1" id="KW-0175">Coiled coil</keyword>
<evidence type="ECO:0000313" key="4">
    <source>
        <dbReference type="EMBL" id="KAL3842229.1"/>
    </source>
</evidence>
<dbReference type="CDD" id="cd17683">
    <property type="entry name" value="RUN_RUNDC1"/>
    <property type="match status" value="1"/>
</dbReference>
<dbReference type="Pfam" id="PF26030">
    <property type="entry name" value="RUNDC1"/>
    <property type="match status" value="1"/>
</dbReference>
<dbReference type="InterPro" id="IPR004012">
    <property type="entry name" value="Run_dom"/>
</dbReference>
<dbReference type="SUPFAM" id="SSF140741">
    <property type="entry name" value="RUN domain-like"/>
    <property type="match status" value="1"/>
</dbReference>
<dbReference type="EMBL" id="JBJQND010000017">
    <property type="protein sequence ID" value="KAL3842229.1"/>
    <property type="molecule type" value="Genomic_DNA"/>
</dbReference>
<feature type="domain" description="RUN" evidence="3">
    <location>
        <begin position="392"/>
        <end position="571"/>
    </location>
</feature>
<evidence type="ECO:0000313" key="5">
    <source>
        <dbReference type="Proteomes" id="UP001634394"/>
    </source>
</evidence>
<feature type="region of interest" description="Disordered" evidence="2">
    <location>
        <begin position="266"/>
        <end position="301"/>
    </location>
</feature>
<dbReference type="InterPro" id="IPR058732">
    <property type="entry name" value="RUNDC1_M"/>
</dbReference>
<feature type="coiled-coil region" evidence="1">
    <location>
        <begin position="133"/>
        <end position="202"/>
    </location>
</feature>
<dbReference type="Pfam" id="PF02759">
    <property type="entry name" value="RUN"/>
    <property type="match status" value="1"/>
</dbReference>
<feature type="region of interest" description="Disordered" evidence="2">
    <location>
        <begin position="371"/>
        <end position="390"/>
    </location>
</feature>
<feature type="compositionally biased region" description="Polar residues" evidence="2">
    <location>
        <begin position="1"/>
        <end position="14"/>
    </location>
</feature>
<gene>
    <name evidence="4" type="ORF">ACJMK2_020268</name>
</gene>
<reference evidence="4 5" key="1">
    <citation type="submission" date="2024-11" db="EMBL/GenBank/DDBJ databases">
        <title>Chromosome-level genome assembly of the freshwater bivalve Anodonta woodiana.</title>
        <authorList>
            <person name="Chen X."/>
        </authorList>
    </citation>
    <scope>NUCLEOTIDE SEQUENCE [LARGE SCALE GENOMIC DNA]</scope>
    <source>
        <strain evidence="4">MN2024</strain>
        <tissue evidence="4">Gills</tissue>
    </source>
</reference>